<evidence type="ECO:0000259" key="3">
    <source>
        <dbReference type="Pfam" id="PF23403"/>
    </source>
</evidence>
<feature type="compositionally biased region" description="Basic residues" evidence="1">
    <location>
        <begin position="54"/>
        <end position="79"/>
    </location>
</feature>
<dbReference type="EMBL" id="KK914309">
    <property type="protein sequence ID" value="KDP42218.1"/>
    <property type="molecule type" value="Genomic_DNA"/>
</dbReference>
<feature type="domain" description="LTI65/LTI78 N-terminal" evidence="3">
    <location>
        <begin position="52"/>
        <end position="115"/>
    </location>
</feature>
<dbReference type="Pfam" id="PF23403">
    <property type="entry name" value="LTI65_LTI78_N"/>
    <property type="match status" value="1"/>
</dbReference>
<evidence type="ECO:0000313" key="4">
    <source>
        <dbReference type="EMBL" id="KDP42218.1"/>
    </source>
</evidence>
<feature type="compositionally biased region" description="Basic and acidic residues" evidence="1">
    <location>
        <begin position="248"/>
        <end position="261"/>
    </location>
</feature>
<dbReference type="InterPro" id="IPR057059">
    <property type="entry name" value="LTI65/LTI78_PGEED"/>
</dbReference>
<dbReference type="OrthoDB" id="670168at2759"/>
<dbReference type="KEGG" id="jcu:105629979"/>
<dbReference type="PANTHER" id="PTHR33836:SF7">
    <property type="entry name" value="LOW-TEMPERATURE-INDUCED PROTEIN"/>
    <property type="match status" value="1"/>
</dbReference>
<reference evidence="4 5" key="1">
    <citation type="journal article" date="2014" name="PLoS ONE">
        <title>Global Analysis of Gene Expression Profiles in Physic Nut (Jatropha curcas L.) Seedlings Exposed to Salt Stress.</title>
        <authorList>
            <person name="Zhang L."/>
            <person name="Zhang C."/>
            <person name="Wu P."/>
            <person name="Chen Y."/>
            <person name="Li M."/>
            <person name="Jiang H."/>
            <person name="Wu G."/>
        </authorList>
    </citation>
    <scope>NUCLEOTIDE SEQUENCE [LARGE SCALE GENOMIC DNA]</scope>
    <source>
        <strain evidence="5">cv. GZQX0401</strain>
        <tissue evidence="4">Young leaves</tissue>
    </source>
</reference>
<protein>
    <submittedName>
        <fullName evidence="4">Uncharacterized protein</fullName>
    </submittedName>
</protein>
<gene>
    <name evidence="4" type="ORF">JCGZ_02948</name>
</gene>
<dbReference type="STRING" id="180498.A0A067L4V6"/>
<dbReference type="GO" id="GO:0009737">
    <property type="term" value="P:response to abscisic acid"/>
    <property type="evidence" value="ECO:0007669"/>
    <property type="project" value="InterPro"/>
</dbReference>
<keyword evidence="5" id="KW-1185">Reference proteome</keyword>
<dbReference type="Proteomes" id="UP000027138">
    <property type="component" value="Unassembled WGS sequence"/>
</dbReference>
<feature type="region of interest" description="Disordered" evidence="1">
    <location>
        <begin position="334"/>
        <end position="357"/>
    </location>
</feature>
<sequence length="374" mass="41454">MAQLDGIHRGENPRAPSSPTTVEQFVRAGEASRWTPHTLQPFSKEHDMEDDHTHHRKSVLARVREKARKWRNTLSKKKHNADGNATPSWGVSLEDLDEEEDEDPEYLGAPMYESEMAPEGYRETARQHPRAVPVISEKHILSNIAAVNANDSIRNRSLAANANNSFRTRSRSPTNQKFPIYRRSLSFQLPRTISETVAEKLAPAYATVTEATYAFASKIQSLTLPTQETKEETPTESNPTSPKAKALTPHESEQAELEKEAPGSVPSGVGTNGEQIWDKGVSVKEYLMNKLEPGEDEKALSQVISEVMSPRKTPNDVSVVVKVKEAVTSLLRSDESSKPVACHSSHNSSSHIPISTNVHEVVEEESNGRILQAN</sequence>
<dbReference type="InterPro" id="IPR037491">
    <property type="entry name" value="LTI78/LTI65"/>
</dbReference>
<dbReference type="AlphaFoldDB" id="A0A067L4V6"/>
<evidence type="ECO:0000256" key="1">
    <source>
        <dbReference type="SAM" id="MobiDB-lite"/>
    </source>
</evidence>
<feature type="compositionally biased region" description="Basic and acidic residues" evidence="1">
    <location>
        <begin position="1"/>
        <end position="12"/>
    </location>
</feature>
<name>A0A067L4V6_JATCU</name>
<dbReference type="InterPro" id="IPR056605">
    <property type="entry name" value="LTI65_LTI78_N"/>
</dbReference>
<feature type="region of interest" description="Disordered" evidence="1">
    <location>
        <begin position="1"/>
        <end position="98"/>
    </location>
</feature>
<dbReference type="PANTHER" id="PTHR33836">
    <property type="entry name" value="LOW-TEMPERATURE-INDUCED 65 KDA PROTEIN-RELATED"/>
    <property type="match status" value="1"/>
</dbReference>
<evidence type="ECO:0000313" key="5">
    <source>
        <dbReference type="Proteomes" id="UP000027138"/>
    </source>
</evidence>
<feature type="region of interest" description="Disordered" evidence="1">
    <location>
        <begin position="224"/>
        <end position="275"/>
    </location>
</feature>
<dbReference type="Pfam" id="PF23399">
    <property type="entry name" value="LTI65_PGEED"/>
    <property type="match status" value="1"/>
</dbReference>
<accession>A0A067L4V6</accession>
<proteinExistence type="predicted"/>
<feature type="domain" description="LTI65/LTI78 PGEED repeat" evidence="2">
    <location>
        <begin position="278"/>
        <end position="308"/>
    </location>
</feature>
<organism evidence="4 5">
    <name type="scientific">Jatropha curcas</name>
    <name type="common">Barbados nut</name>
    <dbReference type="NCBI Taxonomy" id="180498"/>
    <lineage>
        <taxon>Eukaryota</taxon>
        <taxon>Viridiplantae</taxon>
        <taxon>Streptophyta</taxon>
        <taxon>Embryophyta</taxon>
        <taxon>Tracheophyta</taxon>
        <taxon>Spermatophyta</taxon>
        <taxon>Magnoliopsida</taxon>
        <taxon>eudicotyledons</taxon>
        <taxon>Gunneridae</taxon>
        <taxon>Pentapetalae</taxon>
        <taxon>rosids</taxon>
        <taxon>fabids</taxon>
        <taxon>Malpighiales</taxon>
        <taxon>Euphorbiaceae</taxon>
        <taxon>Crotonoideae</taxon>
        <taxon>Jatropheae</taxon>
        <taxon>Jatropha</taxon>
    </lineage>
</organism>
<feature type="compositionally biased region" description="Basic and acidic residues" evidence="1">
    <location>
        <begin position="43"/>
        <end position="53"/>
    </location>
</feature>
<evidence type="ECO:0000259" key="2">
    <source>
        <dbReference type="Pfam" id="PF23399"/>
    </source>
</evidence>